<sequence length="226" mass="24080">MAASSNQTAPSAPPATRSSKRTLDDCLEGDARSEDPLDNMPDRAEESAITADNGDTILPPPAEPAPSAPSSAAPSGSPFFQSSRPAAPLPSPAAPSSGRPSSPSPLDKACADLRWMKEDLRVSKIKRACVEASLKESEAKRASEERKFKASEAKRVVADEKLRVALERQKVVEKALGPKGMKRVEAKMKLLADAAVADRKEKEAEAVWKKAKADAARARELAAKEL</sequence>
<evidence type="ECO:0000313" key="3">
    <source>
        <dbReference type="EMBL" id="KAI9633190.1"/>
    </source>
</evidence>
<dbReference type="GeneID" id="77726906"/>
<reference evidence="3" key="1">
    <citation type="journal article" date="2022" name="G3 (Bethesda)">
        <title>High quality genome of the basidiomycete yeast Dioszegia hungarica PDD-24b-2 isolated from cloud water.</title>
        <authorList>
            <person name="Jarrige D."/>
            <person name="Haridas S."/>
            <person name="Bleykasten-Grosshans C."/>
            <person name="Joly M."/>
            <person name="Nadalig T."/>
            <person name="Sancelme M."/>
            <person name="Vuilleumier S."/>
            <person name="Grigoriev I.V."/>
            <person name="Amato P."/>
            <person name="Bringel F."/>
        </authorList>
    </citation>
    <scope>NUCLEOTIDE SEQUENCE</scope>
    <source>
        <strain evidence="3">PDD-24b-2</strain>
    </source>
</reference>
<feature type="region of interest" description="Disordered" evidence="2">
    <location>
        <begin position="1"/>
        <end position="109"/>
    </location>
</feature>
<dbReference type="Proteomes" id="UP001164286">
    <property type="component" value="Unassembled WGS sequence"/>
</dbReference>
<dbReference type="EMBL" id="JAKWFO010000011">
    <property type="protein sequence ID" value="KAI9633190.1"/>
    <property type="molecule type" value="Genomic_DNA"/>
</dbReference>
<protein>
    <submittedName>
        <fullName evidence="3">Uncharacterized protein</fullName>
    </submittedName>
</protein>
<comment type="caution">
    <text evidence="3">The sequence shown here is derived from an EMBL/GenBank/DDBJ whole genome shotgun (WGS) entry which is preliminary data.</text>
</comment>
<dbReference type="AlphaFoldDB" id="A0AA38H323"/>
<evidence type="ECO:0000256" key="2">
    <source>
        <dbReference type="SAM" id="MobiDB-lite"/>
    </source>
</evidence>
<feature type="compositionally biased region" description="Polar residues" evidence="2">
    <location>
        <begin position="1"/>
        <end position="10"/>
    </location>
</feature>
<accession>A0AA38H323</accession>
<feature type="compositionally biased region" description="Low complexity" evidence="2">
    <location>
        <begin position="94"/>
        <end position="106"/>
    </location>
</feature>
<feature type="compositionally biased region" description="Pro residues" evidence="2">
    <location>
        <begin position="58"/>
        <end position="67"/>
    </location>
</feature>
<keyword evidence="1" id="KW-0175">Coiled coil</keyword>
<feature type="compositionally biased region" description="Basic and acidic residues" evidence="2">
    <location>
        <begin position="21"/>
        <end position="46"/>
    </location>
</feature>
<feature type="coiled-coil region" evidence="1">
    <location>
        <begin position="127"/>
        <end position="154"/>
    </location>
</feature>
<evidence type="ECO:0000313" key="4">
    <source>
        <dbReference type="Proteomes" id="UP001164286"/>
    </source>
</evidence>
<proteinExistence type="predicted"/>
<dbReference type="RefSeq" id="XP_052942967.1">
    <property type="nucleotide sequence ID" value="XM_053087701.1"/>
</dbReference>
<feature type="compositionally biased region" description="Low complexity" evidence="2">
    <location>
        <begin position="68"/>
        <end position="86"/>
    </location>
</feature>
<name>A0AA38H323_9TREE</name>
<gene>
    <name evidence="3" type="ORF">MKK02DRAFT_29073</name>
</gene>
<keyword evidence="4" id="KW-1185">Reference proteome</keyword>
<organism evidence="3 4">
    <name type="scientific">Dioszegia hungarica</name>
    <dbReference type="NCBI Taxonomy" id="4972"/>
    <lineage>
        <taxon>Eukaryota</taxon>
        <taxon>Fungi</taxon>
        <taxon>Dikarya</taxon>
        <taxon>Basidiomycota</taxon>
        <taxon>Agaricomycotina</taxon>
        <taxon>Tremellomycetes</taxon>
        <taxon>Tremellales</taxon>
        <taxon>Bulleribasidiaceae</taxon>
        <taxon>Dioszegia</taxon>
    </lineage>
</organism>
<evidence type="ECO:0000256" key="1">
    <source>
        <dbReference type="SAM" id="Coils"/>
    </source>
</evidence>